<gene>
    <name evidence="1" type="ORF">D9615_002460</name>
</gene>
<dbReference type="Proteomes" id="UP000565441">
    <property type="component" value="Unassembled WGS sequence"/>
</dbReference>
<evidence type="ECO:0000313" key="2">
    <source>
        <dbReference type="Proteomes" id="UP000565441"/>
    </source>
</evidence>
<protein>
    <submittedName>
        <fullName evidence="1">Uncharacterized protein</fullName>
    </submittedName>
</protein>
<keyword evidence="2" id="KW-1185">Reference proteome</keyword>
<evidence type="ECO:0000313" key="1">
    <source>
        <dbReference type="EMBL" id="KAF5385824.1"/>
    </source>
</evidence>
<accession>A0A8H5M9M1</accession>
<comment type="caution">
    <text evidence="1">The sequence shown here is derived from an EMBL/GenBank/DDBJ whole genome shotgun (WGS) entry which is preliminary data.</text>
</comment>
<name>A0A8H5M9M1_9AGAR</name>
<organism evidence="1 2">
    <name type="scientific">Tricholomella constricta</name>
    <dbReference type="NCBI Taxonomy" id="117010"/>
    <lineage>
        <taxon>Eukaryota</taxon>
        <taxon>Fungi</taxon>
        <taxon>Dikarya</taxon>
        <taxon>Basidiomycota</taxon>
        <taxon>Agaricomycotina</taxon>
        <taxon>Agaricomycetes</taxon>
        <taxon>Agaricomycetidae</taxon>
        <taxon>Agaricales</taxon>
        <taxon>Tricholomatineae</taxon>
        <taxon>Lyophyllaceae</taxon>
        <taxon>Tricholomella</taxon>
    </lineage>
</organism>
<dbReference type="AlphaFoldDB" id="A0A8H5M9M1"/>
<dbReference type="EMBL" id="JAACJP010000003">
    <property type="protein sequence ID" value="KAF5385824.1"/>
    <property type="molecule type" value="Genomic_DNA"/>
</dbReference>
<sequence length="117" mass="13121">MPWQTLAAAQSGLFGAPPLAIVRITLPRFRPDERRNKRIIHLPFLNQIQLEQLARILTPVLSVAMIGLQITATAPHPPPLPDETLLSTRLEGFVKRRSGALAVKVRLDLLDPLQHNW</sequence>
<reference evidence="1 2" key="1">
    <citation type="journal article" date="2020" name="ISME J.">
        <title>Uncovering the hidden diversity of litter-decomposition mechanisms in mushroom-forming fungi.</title>
        <authorList>
            <person name="Floudas D."/>
            <person name="Bentzer J."/>
            <person name="Ahren D."/>
            <person name="Johansson T."/>
            <person name="Persson P."/>
            <person name="Tunlid A."/>
        </authorList>
    </citation>
    <scope>NUCLEOTIDE SEQUENCE [LARGE SCALE GENOMIC DNA]</scope>
    <source>
        <strain evidence="1 2">CBS 661.87</strain>
    </source>
</reference>
<proteinExistence type="predicted"/>